<dbReference type="InParanoid" id="A0A5J5EDU7"/>
<organism evidence="1 2">
    <name type="scientific">Sphaerosporella brunnea</name>
    <dbReference type="NCBI Taxonomy" id="1250544"/>
    <lineage>
        <taxon>Eukaryota</taxon>
        <taxon>Fungi</taxon>
        <taxon>Dikarya</taxon>
        <taxon>Ascomycota</taxon>
        <taxon>Pezizomycotina</taxon>
        <taxon>Pezizomycetes</taxon>
        <taxon>Pezizales</taxon>
        <taxon>Pyronemataceae</taxon>
        <taxon>Sphaerosporella</taxon>
    </lineage>
</organism>
<dbReference type="AlphaFoldDB" id="A0A5J5EDU7"/>
<dbReference type="Proteomes" id="UP000326924">
    <property type="component" value="Unassembled WGS sequence"/>
</dbReference>
<proteinExistence type="predicted"/>
<gene>
    <name evidence="1" type="ORF">FN846DRAFT_914704</name>
</gene>
<dbReference type="EMBL" id="VXIS01000549">
    <property type="protein sequence ID" value="KAA8892908.1"/>
    <property type="molecule type" value="Genomic_DNA"/>
</dbReference>
<evidence type="ECO:0000313" key="2">
    <source>
        <dbReference type="Proteomes" id="UP000326924"/>
    </source>
</evidence>
<sequence>MPAVIRFDRTSTVEISCALEQPPPKAAALTAALRLLRCQINLGYDAKGNTDTLIKLSRQSETWLEALPGAMASGVYTQLEHDGQVGGEPDDARLQQRRFRRCAGLSVN</sequence>
<reference evidence="1 2" key="1">
    <citation type="submission" date="2019-09" db="EMBL/GenBank/DDBJ databases">
        <title>Draft genome of the ectomycorrhizal ascomycete Sphaerosporella brunnea.</title>
        <authorList>
            <consortium name="DOE Joint Genome Institute"/>
            <person name="Benucci G.M."/>
            <person name="Marozzi G."/>
            <person name="Antonielli L."/>
            <person name="Sanchez S."/>
            <person name="Marco P."/>
            <person name="Wang X."/>
            <person name="Falini L.B."/>
            <person name="Barry K."/>
            <person name="Haridas S."/>
            <person name="Lipzen A."/>
            <person name="Labutti K."/>
            <person name="Grigoriev I.V."/>
            <person name="Murat C."/>
            <person name="Martin F."/>
            <person name="Albertini E."/>
            <person name="Donnini D."/>
            <person name="Bonito G."/>
        </authorList>
    </citation>
    <scope>NUCLEOTIDE SEQUENCE [LARGE SCALE GENOMIC DNA]</scope>
    <source>
        <strain evidence="1 2">Sb_GMNB300</strain>
    </source>
</reference>
<evidence type="ECO:0000313" key="1">
    <source>
        <dbReference type="EMBL" id="KAA8892908.1"/>
    </source>
</evidence>
<comment type="caution">
    <text evidence="1">The sequence shown here is derived from an EMBL/GenBank/DDBJ whole genome shotgun (WGS) entry which is preliminary data.</text>
</comment>
<accession>A0A5J5EDU7</accession>
<protein>
    <submittedName>
        <fullName evidence="1">Uncharacterized protein</fullName>
    </submittedName>
</protein>
<keyword evidence="2" id="KW-1185">Reference proteome</keyword>
<name>A0A5J5EDU7_9PEZI</name>